<gene>
    <name evidence="1" type="ORF">PHMEG_00041900</name>
</gene>
<name>A0A225UA32_9STRA</name>
<proteinExistence type="predicted"/>
<protein>
    <submittedName>
        <fullName evidence="1">Uncharacterized protein</fullName>
    </submittedName>
</protein>
<comment type="caution">
    <text evidence="1">The sequence shown here is derived from an EMBL/GenBank/DDBJ whole genome shotgun (WGS) entry which is preliminary data.</text>
</comment>
<accession>A0A225UA32</accession>
<reference evidence="2" key="1">
    <citation type="submission" date="2017-03" db="EMBL/GenBank/DDBJ databases">
        <title>Phytopthora megakarya and P. palmivora, two closely related causual agents of cacao black pod achieved similar genome size and gene model numbers by different mechanisms.</title>
        <authorList>
            <person name="Ali S."/>
            <person name="Shao J."/>
            <person name="Larry D.J."/>
            <person name="Kronmiller B."/>
            <person name="Shen D."/>
            <person name="Strem M.D."/>
            <person name="Melnick R.L."/>
            <person name="Guiltinan M.J."/>
            <person name="Tyler B.M."/>
            <person name="Meinhardt L.W."/>
            <person name="Bailey B.A."/>
        </authorList>
    </citation>
    <scope>NUCLEOTIDE SEQUENCE [LARGE SCALE GENOMIC DNA]</scope>
    <source>
        <strain evidence="2">zdho120</strain>
    </source>
</reference>
<evidence type="ECO:0000313" key="1">
    <source>
        <dbReference type="EMBL" id="OWY90117.1"/>
    </source>
</evidence>
<dbReference type="AlphaFoldDB" id="A0A225UA32"/>
<organism evidence="1 2">
    <name type="scientific">Phytophthora megakarya</name>
    <dbReference type="NCBI Taxonomy" id="4795"/>
    <lineage>
        <taxon>Eukaryota</taxon>
        <taxon>Sar</taxon>
        <taxon>Stramenopiles</taxon>
        <taxon>Oomycota</taxon>
        <taxon>Peronosporomycetes</taxon>
        <taxon>Peronosporales</taxon>
        <taxon>Peronosporaceae</taxon>
        <taxon>Phytophthora</taxon>
    </lineage>
</organism>
<dbReference type="EMBL" id="NBNE01023845">
    <property type="protein sequence ID" value="OWY90117.1"/>
    <property type="molecule type" value="Genomic_DNA"/>
</dbReference>
<dbReference type="Proteomes" id="UP000198211">
    <property type="component" value="Unassembled WGS sequence"/>
</dbReference>
<keyword evidence="2" id="KW-1185">Reference proteome</keyword>
<sequence length="62" mass="6818">MTVEQISEYIGDDNSGNLLYVVLDKFAMYSTVDRGSIDASNSPLGPCSQSGQKHFAHYLSCR</sequence>
<evidence type="ECO:0000313" key="2">
    <source>
        <dbReference type="Proteomes" id="UP000198211"/>
    </source>
</evidence>